<comment type="caution">
    <text evidence="1">The sequence shown here is derived from an EMBL/GenBank/DDBJ whole genome shotgun (WGS) entry which is preliminary data.</text>
</comment>
<evidence type="ECO:0000313" key="2">
    <source>
        <dbReference type="Proteomes" id="UP001589795"/>
    </source>
</evidence>
<proteinExistence type="predicted"/>
<organism evidence="1 2">
    <name type="scientific">Paracoccus rhizosphaerae</name>
    <dbReference type="NCBI Taxonomy" id="1133347"/>
    <lineage>
        <taxon>Bacteria</taxon>
        <taxon>Pseudomonadati</taxon>
        <taxon>Pseudomonadota</taxon>
        <taxon>Alphaproteobacteria</taxon>
        <taxon>Rhodobacterales</taxon>
        <taxon>Paracoccaceae</taxon>
        <taxon>Paracoccus</taxon>
    </lineage>
</organism>
<sequence length="125" mass="13979">MLVQFVEVITTGKKGNALADLTRQERQLEGQYRRKVVVHVVVDDSAAAARLHVQRDGICREFRQPQRDGDVRSLDGTTLDITALDVNVERGKINSHCTILPLLGSRNETLNRTDRNPITGSFKPT</sequence>
<gene>
    <name evidence="1" type="ORF">ACFFIZ_02645</name>
</gene>
<dbReference type="Proteomes" id="UP001589795">
    <property type="component" value="Unassembled WGS sequence"/>
</dbReference>
<reference evidence="1 2" key="1">
    <citation type="submission" date="2024-09" db="EMBL/GenBank/DDBJ databases">
        <authorList>
            <person name="Sun Q."/>
            <person name="Mori K."/>
        </authorList>
    </citation>
    <scope>NUCLEOTIDE SEQUENCE [LARGE SCALE GENOMIC DNA]</scope>
    <source>
        <strain evidence="1 2">CCM 7904</strain>
    </source>
</reference>
<name>A0ABV6CJW2_9RHOB</name>
<evidence type="ECO:0000313" key="1">
    <source>
        <dbReference type="EMBL" id="MFC0199253.1"/>
    </source>
</evidence>
<protein>
    <submittedName>
        <fullName evidence="1">Uncharacterized protein</fullName>
    </submittedName>
</protein>
<keyword evidence="2" id="KW-1185">Reference proteome</keyword>
<dbReference type="RefSeq" id="WP_265508029.1">
    <property type="nucleotide sequence ID" value="NZ_JAOTBE010000052.1"/>
</dbReference>
<accession>A0ABV6CJW2</accession>
<dbReference type="EMBL" id="JBHLWQ010000028">
    <property type="protein sequence ID" value="MFC0199253.1"/>
    <property type="molecule type" value="Genomic_DNA"/>
</dbReference>